<comment type="caution">
    <text evidence="10">The sequence shown here is derived from an EMBL/GenBank/DDBJ whole genome shotgun (WGS) entry which is preliminary data.</text>
</comment>
<dbReference type="PANTHER" id="PTHR34390:SF1">
    <property type="entry name" value="SUCCINATE TRANSPORTER SUBUNIT YJJB-RELATED"/>
    <property type="match status" value="1"/>
</dbReference>
<protein>
    <submittedName>
        <fullName evidence="10">Threonine/serine exporter family protein</fullName>
    </submittedName>
</protein>
<keyword evidence="3" id="KW-0997">Cell inner membrane</keyword>
<evidence type="ECO:0000313" key="10">
    <source>
        <dbReference type="EMBL" id="HIU36188.1"/>
    </source>
</evidence>
<evidence type="ECO:0000256" key="6">
    <source>
        <dbReference type="ARBA" id="ARBA00023136"/>
    </source>
</evidence>
<evidence type="ECO:0000256" key="1">
    <source>
        <dbReference type="ARBA" id="ARBA00004651"/>
    </source>
</evidence>
<accession>A0A9D1IF94</accession>
<keyword evidence="2" id="KW-1003">Cell membrane</keyword>
<sequence>MTYAVQLVTAFLGSLGFSVLFNVRRTKLLIAGFGGLLSWGVYLLLAQWLTEGPMLCFYASVCVSIYAEVFARVKKTPTTSFLVPGMIPLIPGGALYNTMQYAIAGNWAEFFPTAAYTLRVALALAAGIILISSVMRVAAAAAAAVRRRHTEPLQK</sequence>
<feature type="transmembrane region" description="Helical" evidence="8">
    <location>
        <begin position="81"/>
        <end position="103"/>
    </location>
</feature>
<keyword evidence="5 8" id="KW-1133">Transmembrane helix</keyword>
<feature type="transmembrane region" description="Helical" evidence="8">
    <location>
        <begin position="123"/>
        <end position="145"/>
    </location>
</feature>
<dbReference type="PANTHER" id="PTHR34390">
    <property type="entry name" value="UPF0442 PROTEIN YJJB-RELATED"/>
    <property type="match status" value="1"/>
</dbReference>
<dbReference type="GO" id="GO:0005886">
    <property type="term" value="C:plasma membrane"/>
    <property type="evidence" value="ECO:0007669"/>
    <property type="project" value="UniProtKB-SubCell"/>
</dbReference>
<evidence type="ECO:0000256" key="8">
    <source>
        <dbReference type="SAM" id="Phobius"/>
    </source>
</evidence>
<comment type="subcellular location">
    <subcellularLocation>
        <location evidence="1">Cell membrane</location>
        <topology evidence="1">Multi-pass membrane protein</topology>
    </subcellularLocation>
</comment>
<feature type="transmembrane region" description="Helical" evidence="8">
    <location>
        <begin position="28"/>
        <end position="46"/>
    </location>
</feature>
<dbReference type="InterPro" id="IPR024528">
    <property type="entry name" value="ThrE_2"/>
</dbReference>
<evidence type="ECO:0000259" key="9">
    <source>
        <dbReference type="Pfam" id="PF12821"/>
    </source>
</evidence>
<evidence type="ECO:0000256" key="5">
    <source>
        <dbReference type="ARBA" id="ARBA00022989"/>
    </source>
</evidence>
<dbReference type="AlphaFoldDB" id="A0A9D1IF94"/>
<evidence type="ECO:0000256" key="7">
    <source>
        <dbReference type="ARBA" id="ARBA00034125"/>
    </source>
</evidence>
<comment type="similarity">
    <text evidence="7">Belongs to the ThrE exporter (TC 2.A.79) family.</text>
</comment>
<dbReference type="EMBL" id="DVMW01000036">
    <property type="protein sequence ID" value="HIU36188.1"/>
    <property type="molecule type" value="Genomic_DNA"/>
</dbReference>
<organism evidence="10 11">
    <name type="scientific">Candidatus Fimenecus excrementigallinarum</name>
    <dbReference type="NCBI Taxonomy" id="2840816"/>
    <lineage>
        <taxon>Bacteria</taxon>
        <taxon>Bacillati</taxon>
        <taxon>Bacillota</taxon>
        <taxon>Clostridia</taxon>
        <taxon>Candidatus Fimenecus</taxon>
    </lineage>
</organism>
<keyword evidence="4 8" id="KW-0812">Transmembrane</keyword>
<dbReference type="Proteomes" id="UP000824071">
    <property type="component" value="Unassembled WGS sequence"/>
</dbReference>
<proteinExistence type="inferred from homology"/>
<reference evidence="10" key="2">
    <citation type="journal article" date="2021" name="PeerJ">
        <title>Extensive microbial diversity within the chicken gut microbiome revealed by metagenomics and culture.</title>
        <authorList>
            <person name="Gilroy R."/>
            <person name="Ravi A."/>
            <person name="Getino M."/>
            <person name="Pursley I."/>
            <person name="Horton D.L."/>
            <person name="Alikhan N.F."/>
            <person name="Baker D."/>
            <person name="Gharbi K."/>
            <person name="Hall N."/>
            <person name="Watson M."/>
            <person name="Adriaenssens E.M."/>
            <person name="Foster-Nyarko E."/>
            <person name="Jarju S."/>
            <person name="Secka A."/>
            <person name="Antonio M."/>
            <person name="Oren A."/>
            <person name="Chaudhuri R.R."/>
            <person name="La Ragione R."/>
            <person name="Hildebrand F."/>
            <person name="Pallen M.J."/>
        </authorList>
    </citation>
    <scope>NUCLEOTIDE SEQUENCE</scope>
    <source>
        <strain evidence="10">ChiGjej1B1-19959</strain>
    </source>
</reference>
<gene>
    <name evidence="10" type="ORF">IAC53_06265</name>
</gene>
<feature type="domain" description="Threonine/Serine exporter ThrE" evidence="9">
    <location>
        <begin position="6"/>
        <end position="134"/>
    </location>
</feature>
<dbReference type="Pfam" id="PF12821">
    <property type="entry name" value="ThrE_2"/>
    <property type="match status" value="1"/>
</dbReference>
<reference evidence="10" key="1">
    <citation type="submission" date="2020-10" db="EMBL/GenBank/DDBJ databases">
        <authorList>
            <person name="Gilroy R."/>
        </authorList>
    </citation>
    <scope>NUCLEOTIDE SEQUENCE</scope>
    <source>
        <strain evidence="10">ChiGjej1B1-19959</strain>
    </source>
</reference>
<evidence type="ECO:0000256" key="3">
    <source>
        <dbReference type="ARBA" id="ARBA00022519"/>
    </source>
</evidence>
<feature type="transmembrane region" description="Helical" evidence="8">
    <location>
        <begin position="52"/>
        <end position="69"/>
    </location>
</feature>
<feature type="transmembrane region" description="Helical" evidence="8">
    <location>
        <begin position="6"/>
        <end position="23"/>
    </location>
</feature>
<keyword evidence="6 8" id="KW-0472">Membrane</keyword>
<dbReference type="GO" id="GO:0015744">
    <property type="term" value="P:succinate transport"/>
    <property type="evidence" value="ECO:0007669"/>
    <property type="project" value="TreeGrafter"/>
</dbReference>
<dbReference type="InterPro" id="IPR050539">
    <property type="entry name" value="ThrE_Dicarb/AminoAcid_Exp"/>
</dbReference>
<evidence type="ECO:0000313" key="11">
    <source>
        <dbReference type="Proteomes" id="UP000824071"/>
    </source>
</evidence>
<name>A0A9D1IF94_9FIRM</name>
<evidence type="ECO:0000256" key="4">
    <source>
        <dbReference type="ARBA" id="ARBA00022692"/>
    </source>
</evidence>
<evidence type="ECO:0000256" key="2">
    <source>
        <dbReference type="ARBA" id="ARBA00022475"/>
    </source>
</evidence>